<dbReference type="Gene3D" id="3.40.50.1820">
    <property type="entry name" value="alpha/beta hydrolase"/>
    <property type="match status" value="1"/>
</dbReference>
<comment type="subcellular location">
    <subcellularLocation>
        <location evidence="1">Lysosome</location>
    </subcellularLocation>
</comment>
<keyword evidence="12" id="KW-1185">Reference proteome</keyword>
<dbReference type="OMA" id="AWHTRRD"/>
<evidence type="ECO:0000256" key="9">
    <source>
        <dbReference type="ARBA" id="ARBA00093353"/>
    </source>
</evidence>
<dbReference type="OrthoDB" id="155976at2759"/>
<dbReference type="PANTHER" id="PTHR11247:SF27">
    <property type="entry name" value="LYSOSOMAL THIOESTERASE PPT2"/>
    <property type="match status" value="1"/>
</dbReference>
<proteinExistence type="inferred from homology"/>
<dbReference type="PANTHER" id="PTHR11247">
    <property type="entry name" value="PALMITOYL-PROTEIN THIOESTERASE/DOLICHYLDIPHOSPHATASE 1"/>
    <property type="match status" value="1"/>
</dbReference>
<dbReference type="SUPFAM" id="SSF53474">
    <property type="entry name" value="alpha/beta-Hydrolases"/>
    <property type="match status" value="1"/>
</dbReference>
<comment type="similarity">
    <text evidence="2">Belongs to the palmitoyl-protein thioesterase family.</text>
</comment>
<dbReference type="GO" id="GO:0016790">
    <property type="term" value="F:thiolester hydrolase activity"/>
    <property type="evidence" value="ECO:0007669"/>
    <property type="project" value="UniProtKB-ARBA"/>
</dbReference>
<evidence type="ECO:0000313" key="11">
    <source>
        <dbReference type="EMBL" id="EFX72411.1"/>
    </source>
</evidence>
<dbReference type="HOGENOM" id="CLU_050129_1_0_1"/>
<dbReference type="InterPro" id="IPR029058">
    <property type="entry name" value="AB_hydrolase_fold"/>
</dbReference>
<evidence type="ECO:0000256" key="8">
    <source>
        <dbReference type="ARBA" id="ARBA00093223"/>
    </source>
</evidence>
<dbReference type="InParanoid" id="E9H789"/>
<keyword evidence="6" id="KW-0458">Lysosome</keyword>
<dbReference type="EMBL" id="GL732600">
    <property type="protein sequence ID" value="EFX72411.1"/>
    <property type="molecule type" value="Genomic_DNA"/>
</dbReference>
<feature type="chain" id="PRO_5003237847" description="palmitoyl-CoA hydrolase" evidence="10">
    <location>
        <begin position="22"/>
        <end position="293"/>
    </location>
</feature>
<dbReference type="AlphaFoldDB" id="E9H789"/>
<dbReference type="PhylomeDB" id="E9H789"/>
<dbReference type="Pfam" id="PF02089">
    <property type="entry name" value="Palm_thioest"/>
    <property type="match status" value="1"/>
</dbReference>
<sequence length="293" mass="33252">MGFRCVTVVCLLYFFVTNVSSKIPKSTSVYKPVVIVHGIWDKKTSLDFMADRIRQAHPGTNVTVVDLLHGTSSLAPMWDQVEAFGAVARQISMENPEGIHLLCYSQGGLVCRGMIETFPDLNVATFVSLSSPQGGQYGDSFLRLIFHKAVKKTVHRIFYTSPGQRYSVANYWNDPHHQAGYIKSSKYLPYIDNIIPTARNNDYKINFLRLKKLILIGGPDDGVITPWQSSHFGFFTEDESVENMENRDVYTQDLFGLKSLQNKTKIYTIDGVYHHEWHQNVSVIDNCIIPHLD</sequence>
<evidence type="ECO:0000256" key="7">
    <source>
        <dbReference type="ARBA" id="ARBA00038848"/>
    </source>
</evidence>
<reference evidence="11 12" key="1">
    <citation type="journal article" date="2011" name="Science">
        <title>The ecoresponsive genome of Daphnia pulex.</title>
        <authorList>
            <person name="Colbourne J.K."/>
            <person name="Pfrender M.E."/>
            <person name="Gilbert D."/>
            <person name="Thomas W.K."/>
            <person name="Tucker A."/>
            <person name="Oakley T.H."/>
            <person name="Tokishita S."/>
            <person name="Aerts A."/>
            <person name="Arnold G.J."/>
            <person name="Basu M.K."/>
            <person name="Bauer D.J."/>
            <person name="Caceres C.E."/>
            <person name="Carmel L."/>
            <person name="Casola C."/>
            <person name="Choi J.H."/>
            <person name="Detter J.C."/>
            <person name="Dong Q."/>
            <person name="Dusheyko S."/>
            <person name="Eads B.D."/>
            <person name="Frohlich T."/>
            <person name="Geiler-Samerotte K.A."/>
            <person name="Gerlach D."/>
            <person name="Hatcher P."/>
            <person name="Jogdeo S."/>
            <person name="Krijgsveld J."/>
            <person name="Kriventseva E.V."/>
            <person name="Kultz D."/>
            <person name="Laforsch C."/>
            <person name="Lindquist E."/>
            <person name="Lopez J."/>
            <person name="Manak J.R."/>
            <person name="Muller J."/>
            <person name="Pangilinan J."/>
            <person name="Patwardhan R.P."/>
            <person name="Pitluck S."/>
            <person name="Pritham E.J."/>
            <person name="Rechtsteiner A."/>
            <person name="Rho M."/>
            <person name="Rogozin I.B."/>
            <person name="Sakarya O."/>
            <person name="Salamov A."/>
            <person name="Schaack S."/>
            <person name="Shapiro H."/>
            <person name="Shiga Y."/>
            <person name="Skalitzky C."/>
            <person name="Smith Z."/>
            <person name="Souvorov A."/>
            <person name="Sung W."/>
            <person name="Tang Z."/>
            <person name="Tsuchiya D."/>
            <person name="Tu H."/>
            <person name="Vos H."/>
            <person name="Wang M."/>
            <person name="Wolf Y.I."/>
            <person name="Yamagata H."/>
            <person name="Yamada T."/>
            <person name="Ye Y."/>
            <person name="Shaw J.R."/>
            <person name="Andrews J."/>
            <person name="Crease T.J."/>
            <person name="Tang H."/>
            <person name="Lucas S.M."/>
            <person name="Robertson H.M."/>
            <person name="Bork P."/>
            <person name="Koonin E.V."/>
            <person name="Zdobnov E.M."/>
            <person name="Grigoriev I.V."/>
            <person name="Lynch M."/>
            <person name="Boore J.L."/>
        </authorList>
    </citation>
    <scope>NUCLEOTIDE SEQUENCE [LARGE SCALE GENOMIC DNA]</scope>
</reference>
<dbReference type="eggNOG" id="KOG2541">
    <property type="taxonomic scope" value="Eukaryota"/>
</dbReference>
<keyword evidence="3 10" id="KW-0732">Signal</keyword>
<evidence type="ECO:0000256" key="10">
    <source>
        <dbReference type="SAM" id="SignalP"/>
    </source>
</evidence>
<name>E9H789_DAPPU</name>
<organism evidence="11 12">
    <name type="scientific">Daphnia pulex</name>
    <name type="common">Water flea</name>
    <dbReference type="NCBI Taxonomy" id="6669"/>
    <lineage>
        <taxon>Eukaryota</taxon>
        <taxon>Metazoa</taxon>
        <taxon>Ecdysozoa</taxon>
        <taxon>Arthropoda</taxon>
        <taxon>Crustacea</taxon>
        <taxon>Branchiopoda</taxon>
        <taxon>Diplostraca</taxon>
        <taxon>Cladocera</taxon>
        <taxon>Anomopoda</taxon>
        <taxon>Daphniidae</taxon>
        <taxon>Daphnia</taxon>
    </lineage>
</organism>
<protein>
    <recommendedName>
        <fullName evidence="7">palmitoyl-CoA hydrolase</fullName>
        <ecNumber evidence="7">3.1.2.2</ecNumber>
    </recommendedName>
</protein>
<dbReference type="EC" id="3.1.2.2" evidence="7"/>
<feature type="signal peptide" evidence="10">
    <location>
        <begin position="1"/>
        <end position="21"/>
    </location>
</feature>
<dbReference type="STRING" id="6669.E9H789"/>
<dbReference type="KEGG" id="dpx:DAPPUDRAFT_308302"/>
<comment type="catalytic activity">
    <reaction evidence="8">
        <text>S-hexadecanoyl-N-acetylcysteamine + H2O = N-acetylcysteamine + hexadecanoate + H(+)</text>
        <dbReference type="Rhea" id="RHEA:84099"/>
        <dbReference type="ChEBI" id="CHEBI:7896"/>
        <dbReference type="ChEBI" id="CHEBI:15377"/>
        <dbReference type="ChEBI" id="CHEBI:15378"/>
        <dbReference type="ChEBI" id="CHEBI:74410"/>
        <dbReference type="ChEBI" id="CHEBI:233601"/>
    </reaction>
</comment>
<comment type="function">
    <text evidence="9">Catalyzes the cleavage of thioester bonds from S-palmitoyl-CoA or S-palmitoyl-N-acetylcysteamine (unbranched structures) but does not have activity against palmitoylcysteine or palmitoylated proteins, branched structures or bulky head groups. Conversely, hydrolyzes both long and short chain fatty acyl-CoA substrate.</text>
</comment>
<dbReference type="GO" id="GO:0005576">
    <property type="term" value="C:extracellular region"/>
    <property type="evidence" value="ECO:0000318"/>
    <property type="project" value="GO_Central"/>
</dbReference>
<evidence type="ECO:0000256" key="1">
    <source>
        <dbReference type="ARBA" id="ARBA00004371"/>
    </source>
</evidence>
<dbReference type="FunCoup" id="E9H789">
    <property type="interactions" value="817"/>
</dbReference>
<evidence type="ECO:0000256" key="3">
    <source>
        <dbReference type="ARBA" id="ARBA00022729"/>
    </source>
</evidence>
<accession>E9H789</accession>
<dbReference type="GO" id="GO:0098599">
    <property type="term" value="F:palmitoyl hydrolase activity"/>
    <property type="evidence" value="ECO:0000318"/>
    <property type="project" value="GO_Central"/>
</dbReference>
<evidence type="ECO:0000256" key="2">
    <source>
        <dbReference type="ARBA" id="ARBA00010758"/>
    </source>
</evidence>
<evidence type="ECO:0000256" key="4">
    <source>
        <dbReference type="ARBA" id="ARBA00022801"/>
    </source>
</evidence>
<dbReference type="Proteomes" id="UP000000305">
    <property type="component" value="Unassembled WGS sequence"/>
</dbReference>
<keyword evidence="5" id="KW-0325">Glycoprotein</keyword>
<evidence type="ECO:0000313" key="12">
    <source>
        <dbReference type="Proteomes" id="UP000000305"/>
    </source>
</evidence>
<dbReference type="FunFam" id="3.40.50.1820:FF:000037">
    <property type="entry name" value="Lysosomal thioesterase PPT2 homolog"/>
    <property type="match status" value="1"/>
</dbReference>
<evidence type="ECO:0000256" key="5">
    <source>
        <dbReference type="ARBA" id="ARBA00023180"/>
    </source>
</evidence>
<dbReference type="GO" id="GO:0005764">
    <property type="term" value="C:lysosome"/>
    <property type="evidence" value="ECO:0000318"/>
    <property type="project" value="GO_Central"/>
</dbReference>
<keyword evidence="4" id="KW-0378">Hydrolase</keyword>
<evidence type="ECO:0000256" key="6">
    <source>
        <dbReference type="ARBA" id="ARBA00023228"/>
    </source>
</evidence>
<gene>
    <name evidence="11" type="ORF">DAPPUDRAFT_308302</name>
</gene>